<dbReference type="RefSeq" id="WP_245777106.1">
    <property type="nucleotide sequence ID" value="NZ_FOZV01000001.1"/>
</dbReference>
<organism evidence="2 3">
    <name type="scientific">Brevundimonas viscosa</name>
    <dbReference type="NCBI Taxonomy" id="871741"/>
    <lineage>
        <taxon>Bacteria</taxon>
        <taxon>Pseudomonadati</taxon>
        <taxon>Pseudomonadota</taxon>
        <taxon>Alphaproteobacteria</taxon>
        <taxon>Caulobacterales</taxon>
        <taxon>Caulobacteraceae</taxon>
        <taxon>Brevundimonas</taxon>
    </lineage>
</organism>
<feature type="transmembrane region" description="Helical" evidence="1">
    <location>
        <begin position="84"/>
        <end position="107"/>
    </location>
</feature>
<gene>
    <name evidence="2" type="ORF">SAMN05192570_0629</name>
</gene>
<evidence type="ECO:0000313" key="3">
    <source>
        <dbReference type="Proteomes" id="UP000198788"/>
    </source>
</evidence>
<keyword evidence="1" id="KW-1133">Transmembrane helix</keyword>
<sequence>MRFPKTSSLGIRLPSVRTAALPALGPGPITRLLGVALGAAFWALAIATCAVVLAFIFTTFVPLGPLGLTVTAGDEGTSVPVPRAYVLFALGAIIAYLGGFALILRNLRAMVHTLRIGDPFHPDNVSRLKQIGLTLATVTGGAWIGQTLVSRLVRGALEPPSLFDLVTPAFSVLVVFVLAQVFREGARLRRESELTI</sequence>
<dbReference type="Proteomes" id="UP000198788">
    <property type="component" value="Unassembled WGS sequence"/>
</dbReference>
<proteinExistence type="predicted"/>
<dbReference type="AlphaFoldDB" id="A0A1I6NXJ3"/>
<feature type="transmembrane region" description="Helical" evidence="1">
    <location>
        <begin position="128"/>
        <end position="145"/>
    </location>
</feature>
<dbReference type="EMBL" id="FOZV01000001">
    <property type="protein sequence ID" value="SFS32651.1"/>
    <property type="molecule type" value="Genomic_DNA"/>
</dbReference>
<evidence type="ECO:0000256" key="1">
    <source>
        <dbReference type="SAM" id="Phobius"/>
    </source>
</evidence>
<keyword evidence="3" id="KW-1185">Reference proteome</keyword>
<feature type="transmembrane region" description="Helical" evidence="1">
    <location>
        <begin position="165"/>
        <end position="182"/>
    </location>
</feature>
<keyword evidence="1" id="KW-0472">Membrane</keyword>
<protein>
    <recommendedName>
        <fullName evidence="4">DUF2975 domain-containing protein</fullName>
    </recommendedName>
</protein>
<evidence type="ECO:0000313" key="2">
    <source>
        <dbReference type="EMBL" id="SFS32651.1"/>
    </source>
</evidence>
<dbReference type="InterPro" id="IPR021354">
    <property type="entry name" value="DUF2975"/>
</dbReference>
<dbReference type="STRING" id="871741.SAMN05192570_0629"/>
<feature type="transmembrane region" description="Helical" evidence="1">
    <location>
        <begin position="39"/>
        <end position="64"/>
    </location>
</feature>
<dbReference type="Pfam" id="PF11188">
    <property type="entry name" value="DUF2975"/>
    <property type="match status" value="1"/>
</dbReference>
<reference evidence="3" key="1">
    <citation type="submission" date="2016-10" db="EMBL/GenBank/DDBJ databases">
        <authorList>
            <person name="Varghese N."/>
            <person name="Submissions S."/>
        </authorList>
    </citation>
    <scope>NUCLEOTIDE SEQUENCE [LARGE SCALE GENOMIC DNA]</scope>
    <source>
        <strain evidence="3">CGMCC 1.10683</strain>
    </source>
</reference>
<accession>A0A1I6NXJ3</accession>
<keyword evidence="1" id="KW-0812">Transmembrane</keyword>
<evidence type="ECO:0008006" key="4">
    <source>
        <dbReference type="Google" id="ProtNLM"/>
    </source>
</evidence>
<name>A0A1I6NXJ3_9CAUL</name>